<dbReference type="Gene3D" id="3.50.50.60">
    <property type="entry name" value="FAD/NAD(P)-binding domain"/>
    <property type="match status" value="1"/>
</dbReference>
<proteinExistence type="predicted"/>
<feature type="domain" description="Amine oxidase" evidence="1">
    <location>
        <begin position="69"/>
        <end position="436"/>
    </location>
</feature>
<evidence type="ECO:0000259" key="1">
    <source>
        <dbReference type="Pfam" id="PF01593"/>
    </source>
</evidence>
<dbReference type="Pfam" id="PF01593">
    <property type="entry name" value="Amino_oxidase"/>
    <property type="match status" value="1"/>
</dbReference>
<dbReference type="InterPro" id="IPR036188">
    <property type="entry name" value="FAD/NAD-bd_sf"/>
</dbReference>
<gene>
    <name evidence="2" type="ORF">EJP67_06845</name>
</gene>
<dbReference type="PANTHER" id="PTHR42923:SF39">
    <property type="entry name" value="AMINO OXIDASE"/>
    <property type="match status" value="1"/>
</dbReference>
<reference evidence="2 3" key="1">
    <citation type="submission" date="2018-12" db="EMBL/GenBank/DDBJ databases">
        <title>The genome sequences of Variovorax guangxiensis DSM 27352.</title>
        <authorList>
            <person name="Gao J."/>
            <person name="Sun J."/>
        </authorList>
    </citation>
    <scope>NUCLEOTIDE SEQUENCE [LARGE SCALE GENOMIC DNA]</scope>
    <source>
        <strain evidence="2 3">DSM 27352</strain>
    </source>
</reference>
<evidence type="ECO:0000313" key="2">
    <source>
        <dbReference type="EMBL" id="RUR66780.1"/>
    </source>
</evidence>
<dbReference type="PANTHER" id="PTHR42923">
    <property type="entry name" value="PROTOPORPHYRINOGEN OXIDASE"/>
    <property type="match status" value="1"/>
</dbReference>
<dbReference type="EMBL" id="RXFT01000002">
    <property type="protein sequence ID" value="RUR66780.1"/>
    <property type="molecule type" value="Genomic_DNA"/>
</dbReference>
<protein>
    <recommendedName>
        <fullName evidence="1">Amine oxidase domain-containing protein</fullName>
    </recommendedName>
</protein>
<accession>A0A433MGI2</accession>
<sequence length="549" mass="59158">MQRREFLGVAAGAAGALALAGCEAPPPPIEGGFTGIDVMRGHAMRDGALKRVAPATVKRTRVVIAGGGVAGLAAARALRLAGIDDFALLELEDTAGGNARGGIVSGIACPLGAHYLPVPGDDAREVQDLLEELGLRRRVAGRWEYDEVTLCHSPQERLFLHGEWQDGLLPMHGVNDATLAQYRKFAQRIDALQHAAHFAIPTLKVAITPELLALDAISFQSWLDSEGFSDAQLRWYLDYCCRDDYGAGIGQVSAWAGIHYFASRHGFHAPGDPTGSVNDSSPERDGILTWPEGNGWLTKQLARPLGERLRTGSVVTRIAEVRDGVEVDAWDAASKSMVRWQAEHCIVALPVFIAARVVENPPEVLKNAAAHVRYAPWLVANIHLRGPLADRPGAAPSWDNVIYGTRGLGYVDARHQALDPTPRGTVLSWYRPLGPSAYDADDGRKLLLERPWTGWRDDLLAELSVPHPDLPSLVSRIEITRYGHAMSIPRPGLLAQIGPQRSAPDAGHRGSVVAGRLSFAHADWSGYSIFEEAFTRGHVAGTDAAAAAA</sequence>
<comment type="caution">
    <text evidence="2">The sequence shown here is derived from an EMBL/GenBank/DDBJ whole genome shotgun (WGS) entry which is preliminary data.</text>
</comment>
<dbReference type="PROSITE" id="PS51257">
    <property type="entry name" value="PROKAR_LIPOPROTEIN"/>
    <property type="match status" value="1"/>
</dbReference>
<dbReference type="InterPro" id="IPR002937">
    <property type="entry name" value="Amino_oxidase"/>
</dbReference>
<dbReference type="InterPro" id="IPR050464">
    <property type="entry name" value="Zeta_carotene_desat/Oxidored"/>
</dbReference>
<organism evidence="2 3">
    <name type="scientific">Variovorax guangxiensis</name>
    <dbReference type="NCBI Taxonomy" id="1775474"/>
    <lineage>
        <taxon>Bacteria</taxon>
        <taxon>Pseudomonadati</taxon>
        <taxon>Pseudomonadota</taxon>
        <taxon>Betaproteobacteria</taxon>
        <taxon>Burkholderiales</taxon>
        <taxon>Comamonadaceae</taxon>
        <taxon>Variovorax</taxon>
    </lineage>
</organism>
<dbReference type="GO" id="GO:0016491">
    <property type="term" value="F:oxidoreductase activity"/>
    <property type="evidence" value="ECO:0007669"/>
    <property type="project" value="InterPro"/>
</dbReference>
<dbReference type="SUPFAM" id="SSF51905">
    <property type="entry name" value="FAD/NAD(P)-binding domain"/>
    <property type="match status" value="1"/>
</dbReference>
<dbReference type="RefSeq" id="WP_126020912.1">
    <property type="nucleotide sequence ID" value="NZ_RXFT01000002.1"/>
</dbReference>
<evidence type="ECO:0000313" key="3">
    <source>
        <dbReference type="Proteomes" id="UP000281118"/>
    </source>
</evidence>
<dbReference type="Proteomes" id="UP000281118">
    <property type="component" value="Unassembled WGS sequence"/>
</dbReference>
<dbReference type="AlphaFoldDB" id="A0A433MGI2"/>
<dbReference type="OrthoDB" id="127573at2"/>
<name>A0A433MGI2_9BURK</name>